<keyword evidence="2" id="KW-1185">Reference proteome</keyword>
<dbReference type="EMBL" id="BGZK01000086">
    <property type="protein sequence ID" value="GBP17300.1"/>
    <property type="molecule type" value="Genomic_DNA"/>
</dbReference>
<evidence type="ECO:0000313" key="1">
    <source>
        <dbReference type="EMBL" id="GBP17300.1"/>
    </source>
</evidence>
<evidence type="ECO:0000313" key="2">
    <source>
        <dbReference type="Proteomes" id="UP000299102"/>
    </source>
</evidence>
<dbReference type="Proteomes" id="UP000299102">
    <property type="component" value="Unassembled WGS sequence"/>
</dbReference>
<protein>
    <submittedName>
        <fullName evidence="1">Uncharacterized protein</fullName>
    </submittedName>
</protein>
<organism evidence="1 2">
    <name type="scientific">Eumeta variegata</name>
    <name type="common">Bagworm moth</name>
    <name type="synonym">Eumeta japonica</name>
    <dbReference type="NCBI Taxonomy" id="151549"/>
    <lineage>
        <taxon>Eukaryota</taxon>
        <taxon>Metazoa</taxon>
        <taxon>Ecdysozoa</taxon>
        <taxon>Arthropoda</taxon>
        <taxon>Hexapoda</taxon>
        <taxon>Insecta</taxon>
        <taxon>Pterygota</taxon>
        <taxon>Neoptera</taxon>
        <taxon>Endopterygota</taxon>
        <taxon>Lepidoptera</taxon>
        <taxon>Glossata</taxon>
        <taxon>Ditrysia</taxon>
        <taxon>Tineoidea</taxon>
        <taxon>Psychidae</taxon>
        <taxon>Oiketicinae</taxon>
        <taxon>Eumeta</taxon>
    </lineage>
</organism>
<dbReference type="AlphaFoldDB" id="A0A4C1TTG4"/>
<reference evidence="1 2" key="1">
    <citation type="journal article" date="2019" name="Commun. Biol.">
        <title>The bagworm genome reveals a unique fibroin gene that provides high tensile strength.</title>
        <authorList>
            <person name="Kono N."/>
            <person name="Nakamura H."/>
            <person name="Ohtoshi R."/>
            <person name="Tomita M."/>
            <person name="Numata K."/>
            <person name="Arakawa K."/>
        </authorList>
    </citation>
    <scope>NUCLEOTIDE SEQUENCE [LARGE SCALE GENOMIC DNA]</scope>
</reference>
<sequence>MRPLDARTTLEANPLVDAPNVSTVQMQRPTGLLYSNDNDDAFQIRLEVDQRGRRTKRASPSAVRCFSSSSSSFFSVGRLPPGRSGPDLKICPRSEAVLSKWLC</sequence>
<proteinExistence type="predicted"/>
<name>A0A4C1TTG4_EUMVA</name>
<accession>A0A4C1TTG4</accession>
<gene>
    <name evidence="1" type="ORF">EVAR_17788_1</name>
</gene>
<comment type="caution">
    <text evidence="1">The sequence shown here is derived from an EMBL/GenBank/DDBJ whole genome shotgun (WGS) entry which is preliminary data.</text>
</comment>